<sequence length="233" mass="27329">MKTILCIDDEPRMLELLTLYLAPICHCKALLSVQEALDYLDEKHVDLVLLDIMMPEMNGWEVCKEIRKFSDVPIIILTARGEHADIVKGLNIGADDYILKPFDEEELLARIHAVLRRTKAKEEVIIFEGLRLDKESFELHFRQETIPLTPKEFSILTLFLDYQNKVFSREHLIATVWGYDEPIEDRTIDSHVRNLREKLRKSGFPVDDCLQTVWGIGYKWHKSVDRNPFKHKR</sequence>
<keyword evidence="4" id="KW-0805">Transcription regulation</keyword>
<reference evidence="11 12" key="1">
    <citation type="submission" date="2015-07" db="EMBL/GenBank/DDBJ databases">
        <title>Genome sequencing project for genomic taxonomy and phylogenomics of Bacillus-like bacteria.</title>
        <authorList>
            <person name="Liu B."/>
            <person name="Wang J."/>
            <person name="Zhu Y."/>
            <person name="Liu G."/>
            <person name="Chen Q."/>
            <person name="Chen Z."/>
            <person name="Che J."/>
            <person name="Ge C."/>
            <person name="Shi H."/>
            <person name="Pan Z."/>
            <person name="Liu X."/>
        </authorList>
    </citation>
    <scope>NUCLEOTIDE SEQUENCE [LARGE SCALE GENOMIC DNA]</scope>
    <source>
        <strain evidence="11 12">DSM 54</strain>
    </source>
</reference>
<organism evidence="11 12">
    <name type="scientific">Lysinibacillus macroides</name>
    <dbReference type="NCBI Taxonomy" id="33935"/>
    <lineage>
        <taxon>Bacteria</taxon>
        <taxon>Bacillati</taxon>
        <taxon>Bacillota</taxon>
        <taxon>Bacilli</taxon>
        <taxon>Bacillales</taxon>
        <taxon>Bacillaceae</taxon>
        <taxon>Lysinibacillus</taxon>
    </lineage>
</organism>
<dbReference type="PATRIC" id="fig|33935.3.peg.3321"/>
<feature type="domain" description="Response regulatory" evidence="9">
    <location>
        <begin position="3"/>
        <end position="115"/>
    </location>
</feature>
<keyword evidence="2 7" id="KW-0597">Phosphoprotein</keyword>
<dbReference type="PANTHER" id="PTHR48111:SF73">
    <property type="entry name" value="ALKALINE PHOSPHATASE SYNTHESIS TRANSCRIPTIONAL REGULATORY PROTEIN PHOP"/>
    <property type="match status" value="1"/>
</dbReference>
<dbReference type="STRING" id="33935.ADM90_12395"/>
<accession>A0A0N0CVI4</accession>
<dbReference type="Gene3D" id="3.40.50.2300">
    <property type="match status" value="1"/>
</dbReference>
<dbReference type="GO" id="GO:0000976">
    <property type="term" value="F:transcription cis-regulatory region binding"/>
    <property type="evidence" value="ECO:0007669"/>
    <property type="project" value="TreeGrafter"/>
</dbReference>
<dbReference type="CDD" id="cd17574">
    <property type="entry name" value="REC_OmpR"/>
    <property type="match status" value="1"/>
</dbReference>
<dbReference type="InterPro" id="IPR036388">
    <property type="entry name" value="WH-like_DNA-bd_sf"/>
</dbReference>
<dbReference type="SMART" id="SM00448">
    <property type="entry name" value="REC"/>
    <property type="match status" value="1"/>
</dbReference>
<keyword evidence="5 8" id="KW-0238">DNA-binding</keyword>
<evidence type="ECO:0000256" key="5">
    <source>
        <dbReference type="ARBA" id="ARBA00023125"/>
    </source>
</evidence>
<comment type="subcellular location">
    <subcellularLocation>
        <location evidence="1">Cytoplasm</location>
    </subcellularLocation>
</comment>
<comment type="caution">
    <text evidence="11">The sequence shown here is derived from an EMBL/GenBank/DDBJ whole genome shotgun (WGS) entry which is preliminary data.</text>
</comment>
<dbReference type="SUPFAM" id="SSF52172">
    <property type="entry name" value="CheY-like"/>
    <property type="match status" value="1"/>
</dbReference>
<evidence type="ECO:0000256" key="3">
    <source>
        <dbReference type="ARBA" id="ARBA00023012"/>
    </source>
</evidence>
<dbReference type="Gene3D" id="6.10.250.690">
    <property type="match status" value="1"/>
</dbReference>
<evidence type="ECO:0000259" key="10">
    <source>
        <dbReference type="PROSITE" id="PS51755"/>
    </source>
</evidence>
<feature type="modified residue" description="4-aspartylphosphate" evidence="7">
    <location>
        <position position="51"/>
    </location>
</feature>
<dbReference type="InterPro" id="IPR011006">
    <property type="entry name" value="CheY-like_superfamily"/>
</dbReference>
<feature type="domain" description="OmpR/PhoB-type" evidence="10">
    <location>
        <begin position="122"/>
        <end position="222"/>
    </location>
</feature>
<name>A0A0N0CVI4_9BACI</name>
<keyword evidence="12" id="KW-1185">Reference proteome</keyword>
<evidence type="ECO:0000256" key="6">
    <source>
        <dbReference type="ARBA" id="ARBA00023163"/>
    </source>
</evidence>
<evidence type="ECO:0000256" key="1">
    <source>
        <dbReference type="ARBA" id="ARBA00004496"/>
    </source>
</evidence>
<gene>
    <name evidence="11" type="ORF">ADM90_12395</name>
</gene>
<evidence type="ECO:0000313" key="11">
    <source>
        <dbReference type="EMBL" id="KOY81721.1"/>
    </source>
</evidence>
<dbReference type="GO" id="GO:0006355">
    <property type="term" value="P:regulation of DNA-templated transcription"/>
    <property type="evidence" value="ECO:0007669"/>
    <property type="project" value="InterPro"/>
</dbReference>
<dbReference type="OrthoDB" id="9790442at2"/>
<dbReference type="AlphaFoldDB" id="A0A0N0CVI4"/>
<dbReference type="CDD" id="cd00383">
    <property type="entry name" value="trans_reg_C"/>
    <property type="match status" value="1"/>
</dbReference>
<dbReference type="InterPro" id="IPR001867">
    <property type="entry name" value="OmpR/PhoB-type_DNA-bd"/>
</dbReference>
<dbReference type="Pfam" id="PF00072">
    <property type="entry name" value="Response_reg"/>
    <property type="match status" value="1"/>
</dbReference>
<evidence type="ECO:0000256" key="8">
    <source>
        <dbReference type="PROSITE-ProRule" id="PRU01091"/>
    </source>
</evidence>
<evidence type="ECO:0000256" key="4">
    <source>
        <dbReference type="ARBA" id="ARBA00023015"/>
    </source>
</evidence>
<evidence type="ECO:0000313" key="12">
    <source>
        <dbReference type="Proteomes" id="UP000037977"/>
    </source>
</evidence>
<dbReference type="Gene3D" id="1.10.10.10">
    <property type="entry name" value="Winged helix-like DNA-binding domain superfamily/Winged helix DNA-binding domain"/>
    <property type="match status" value="1"/>
</dbReference>
<dbReference type="PROSITE" id="PS50110">
    <property type="entry name" value="RESPONSE_REGULATORY"/>
    <property type="match status" value="1"/>
</dbReference>
<dbReference type="InterPro" id="IPR001789">
    <property type="entry name" value="Sig_transdc_resp-reg_receiver"/>
</dbReference>
<dbReference type="PANTHER" id="PTHR48111">
    <property type="entry name" value="REGULATOR OF RPOS"/>
    <property type="match status" value="1"/>
</dbReference>
<dbReference type="SMART" id="SM00862">
    <property type="entry name" value="Trans_reg_C"/>
    <property type="match status" value="1"/>
</dbReference>
<dbReference type="RefSeq" id="WP_053995314.1">
    <property type="nucleotide sequence ID" value="NZ_CP065643.1"/>
</dbReference>
<dbReference type="GO" id="GO:0005829">
    <property type="term" value="C:cytosol"/>
    <property type="evidence" value="ECO:0007669"/>
    <property type="project" value="TreeGrafter"/>
</dbReference>
<dbReference type="Pfam" id="PF00486">
    <property type="entry name" value="Trans_reg_C"/>
    <property type="match status" value="1"/>
</dbReference>
<evidence type="ECO:0000259" key="9">
    <source>
        <dbReference type="PROSITE" id="PS50110"/>
    </source>
</evidence>
<protein>
    <submittedName>
        <fullName evidence="11">XRE family transcriptional regulator</fullName>
    </submittedName>
</protein>
<keyword evidence="6" id="KW-0804">Transcription</keyword>
<dbReference type="PROSITE" id="PS51755">
    <property type="entry name" value="OMPR_PHOB"/>
    <property type="match status" value="1"/>
</dbReference>
<evidence type="ECO:0000256" key="7">
    <source>
        <dbReference type="PROSITE-ProRule" id="PRU00169"/>
    </source>
</evidence>
<proteinExistence type="predicted"/>
<dbReference type="InterPro" id="IPR039420">
    <property type="entry name" value="WalR-like"/>
</dbReference>
<dbReference type="FunFam" id="1.10.10.10:FF:000018">
    <property type="entry name" value="DNA-binding response regulator ResD"/>
    <property type="match status" value="1"/>
</dbReference>
<feature type="DNA-binding region" description="OmpR/PhoB-type" evidence="8">
    <location>
        <begin position="122"/>
        <end position="222"/>
    </location>
</feature>
<keyword evidence="3" id="KW-0902">Two-component regulatory system</keyword>
<dbReference type="GO" id="GO:0032993">
    <property type="term" value="C:protein-DNA complex"/>
    <property type="evidence" value="ECO:0007669"/>
    <property type="project" value="TreeGrafter"/>
</dbReference>
<dbReference type="GO" id="GO:0000156">
    <property type="term" value="F:phosphorelay response regulator activity"/>
    <property type="evidence" value="ECO:0007669"/>
    <property type="project" value="TreeGrafter"/>
</dbReference>
<evidence type="ECO:0000256" key="2">
    <source>
        <dbReference type="ARBA" id="ARBA00022553"/>
    </source>
</evidence>
<dbReference type="Proteomes" id="UP000037977">
    <property type="component" value="Unassembled WGS sequence"/>
</dbReference>
<dbReference type="EMBL" id="LGCI01000008">
    <property type="protein sequence ID" value="KOY81721.1"/>
    <property type="molecule type" value="Genomic_DNA"/>
</dbReference>